<feature type="domain" description="Impact N-terminal" evidence="2">
    <location>
        <begin position="19"/>
        <end position="124"/>
    </location>
</feature>
<dbReference type="GO" id="GO:0006446">
    <property type="term" value="P:regulation of translational initiation"/>
    <property type="evidence" value="ECO:0007669"/>
    <property type="project" value="TreeGrafter"/>
</dbReference>
<keyword evidence="4" id="KW-1185">Reference proteome</keyword>
<dbReference type="InterPro" id="IPR020569">
    <property type="entry name" value="UPF0029_Impact_CS"/>
</dbReference>
<name>H1DH49_9BACT</name>
<dbReference type="InterPro" id="IPR020568">
    <property type="entry name" value="Ribosomal_Su5_D2-typ_SF"/>
</dbReference>
<dbReference type="PANTHER" id="PTHR16301">
    <property type="entry name" value="IMPACT-RELATED"/>
    <property type="match status" value="1"/>
</dbReference>
<accession>H1DH49</accession>
<sequence>MEDLYKTIKTVAEGLYKEKGSKFIALAYPVYTEEEIKSILVDIRTKYYDARHHCYAYRLGADKKRFRANDDGEPSSTAGKPILGQILSADLTNILIVVVRYFGGIKLGVSGLIQAYKEAAADAIAHADIVEKTENCLLRIRFDYRVINEVMKVIKEEEPEVVAREFELECRMTLSIRRKACPHLITRLETIDSLIFED</sequence>
<dbReference type="PATRIC" id="fig|742817.3.peg.1691"/>
<evidence type="ECO:0000259" key="2">
    <source>
        <dbReference type="Pfam" id="PF01205"/>
    </source>
</evidence>
<dbReference type="GeneID" id="98069152"/>
<comment type="similarity">
    <text evidence="1">Belongs to the IMPACT family.</text>
</comment>
<dbReference type="InterPro" id="IPR036956">
    <property type="entry name" value="Impact_N_sf"/>
</dbReference>
<dbReference type="Proteomes" id="UP000004892">
    <property type="component" value="Unassembled WGS sequence"/>
</dbReference>
<evidence type="ECO:0000313" key="4">
    <source>
        <dbReference type="Proteomes" id="UP000004892"/>
    </source>
</evidence>
<organism evidence="3 4">
    <name type="scientific">Odoribacter laneus YIT 12061</name>
    <dbReference type="NCBI Taxonomy" id="742817"/>
    <lineage>
        <taxon>Bacteria</taxon>
        <taxon>Pseudomonadati</taxon>
        <taxon>Bacteroidota</taxon>
        <taxon>Bacteroidia</taxon>
        <taxon>Bacteroidales</taxon>
        <taxon>Odoribacteraceae</taxon>
        <taxon>Odoribacter</taxon>
    </lineage>
</organism>
<dbReference type="eggNOG" id="COG1739">
    <property type="taxonomic scope" value="Bacteria"/>
</dbReference>
<dbReference type="RefSeq" id="WP_009136733.1">
    <property type="nucleotide sequence ID" value="NZ_JH594596.1"/>
</dbReference>
<reference evidence="3 4" key="1">
    <citation type="submission" date="2012-01" db="EMBL/GenBank/DDBJ databases">
        <title>The Genome Sequence of Odoribacter laneus YIT 12061.</title>
        <authorList>
            <consortium name="The Broad Institute Genome Sequencing Platform"/>
            <person name="Earl A."/>
            <person name="Ward D."/>
            <person name="Feldgarden M."/>
            <person name="Gevers D."/>
            <person name="Morotomi M."/>
            <person name="Young S.K."/>
            <person name="Zeng Q."/>
            <person name="Gargeya S."/>
            <person name="Fitzgerald M."/>
            <person name="Haas B."/>
            <person name="Abouelleil A."/>
            <person name="Alvarado L."/>
            <person name="Arachchi H.M."/>
            <person name="Berlin A."/>
            <person name="Chapman S.B."/>
            <person name="Gearin G."/>
            <person name="Goldberg J."/>
            <person name="Griggs A."/>
            <person name="Gujja S."/>
            <person name="Hansen M."/>
            <person name="Heiman D."/>
            <person name="Howarth C."/>
            <person name="Larimer J."/>
            <person name="Lui A."/>
            <person name="MacDonald P.J.P."/>
            <person name="McCowen C."/>
            <person name="Montmayeur A."/>
            <person name="Murphy C."/>
            <person name="Neiman D."/>
            <person name="Pearson M."/>
            <person name="Priest M."/>
            <person name="Roberts A."/>
            <person name="Saif S."/>
            <person name="Shea T."/>
            <person name="Sisk P."/>
            <person name="Stolte C."/>
            <person name="Sykes S."/>
            <person name="Wortman J."/>
            <person name="Nusbaum C."/>
            <person name="Birren B."/>
        </authorList>
    </citation>
    <scope>NUCLEOTIDE SEQUENCE [LARGE SCALE GENOMIC DNA]</scope>
    <source>
        <strain evidence="3 4">YIT 12061</strain>
    </source>
</reference>
<dbReference type="HOGENOM" id="CLU_083552_1_0_10"/>
<proteinExistence type="inferred from homology"/>
<comment type="caution">
    <text evidence="3">The sequence shown here is derived from an EMBL/GenBank/DDBJ whole genome shotgun (WGS) entry which is preliminary data.</text>
</comment>
<dbReference type="InterPro" id="IPR023582">
    <property type="entry name" value="Impact"/>
</dbReference>
<dbReference type="PROSITE" id="PS00910">
    <property type="entry name" value="UPF0029"/>
    <property type="match status" value="1"/>
</dbReference>
<evidence type="ECO:0000256" key="1">
    <source>
        <dbReference type="ARBA" id="ARBA00007665"/>
    </source>
</evidence>
<dbReference type="GO" id="GO:0005737">
    <property type="term" value="C:cytoplasm"/>
    <property type="evidence" value="ECO:0007669"/>
    <property type="project" value="TreeGrafter"/>
</dbReference>
<protein>
    <recommendedName>
        <fullName evidence="2">Impact N-terminal domain-containing protein</fullName>
    </recommendedName>
</protein>
<evidence type="ECO:0000313" key="3">
    <source>
        <dbReference type="EMBL" id="EHP47732.1"/>
    </source>
</evidence>
<dbReference type="InterPro" id="IPR001498">
    <property type="entry name" value="Impact_N"/>
</dbReference>
<dbReference type="SUPFAM" id="SSF54211">
    <property type="entry name" value="Ribosomal protein S5 domain 2-like"/>
    <property type="match status" value="1"/>
</dbReference>
<gene>
    <name evidence="3" type="ORF">HMPREF9449_01585</name>
</gene>
<dbReference type="EMBL" id="ADMC01000022">
    <property type="protein sequence ID" value="EHP47732.1"/>
    <property type="molecule type" value="Genomic_DNA"/>
</dbReference>
<dbReference type="PANTHER" id="PTHR16301:SF20">
    <property type="entry name" value="IMPACT FAMILY MEMBER YIGZ"/>
    <property type="match status" value="1"/>
</dbReference>
<dbReference type="Pfam" id="PF01205">
    <property type="entry name" value="Impact_N"/>
    <property type="match status" value="1"/>
</dbReference>
<dbReference type="AlphaFoldDB" id="H1DH49"/>
<dbReference type="STRING" id="742817.HMPREF9449_01585"/>
<dbReference type="Gene3D" id="3.30.230.30">
    <property type="entry name" value="Impact, N-terminal domain"/>
    <property type="match status" value="1"/>
</dbReference>